<comment type="caution">
    <text evidence="8">Lacks conserved residue(s) required for the propagation of feature annotation.</text>
</comment>
<sequence length="239" mass="26246">MNKITNALQSKNSIVGYITGGDGGIQASVNHILALSEAGASMVIIGVPFSDPVAEGPVIQKASMRALDSGITTKDMFVIVNEVRKQSKIPLILQTYANPVYIYGYDAFFKQCQESGVDGLIIPDIPFEECDEISLYCKQYDVTQIFMVSSSSDKRITDIVSKASGCLYVVGHDISSTIQQVREVSEIPVIIGYNDQNQVSSNHVNGIVIDTPIVEICEKHEKDMDKQIFAYIQKRVVSK</sequence>
<dbReference type="PANTHER" id="PTHR43406">
    <property type="entry name" value="TRYPTOPHAN SYNTHASE, ALPHA CHAIN"/>
    <property type="match status" value="1"/>
</dbReference>
<dbReference type="RefSeq" id="WP_166667508.1">
    <property type="nucleotide sequence ID" value="NZ_SODD01000003.1"/>
</dbReference>
<dbReference type="Proteomes" id="UP000294743">
    <property type="component" value="Unassembled WGS sequence"/>
</dbReference>
<name>A0A4R8ABH9_9FIRM</name>
<comment type="caution">
    <text evidence="10">The sequence shown here is derived from an EMBL/GenBank/DDBJ whole genome shotgun (WGS) entry which is preliminary data.</text>
</comment>
<dbReference type="PANTHER" id="PTHR43406:SF1">
    <property type="entry name" value="TRYPTOPHAN SYNTHASE ALPHA CHAIN, CHLOROPLASTIC"/>
    <property type="match status" value="1"/>
</dbReference>
<keyword evidence="11" id="KW-1185">Reference proteome</keyword>
<keyword evidence="6 8" id="KW-0456">Lyase</keyword>
<evidence type="ECO:0000256" key="8">
    <source>
        <dbReference type="HAMAP-Rule" id="MF_00131"/>
    </source>
</evidence>
<evidence type="ECO:0000256" key="7">
    <source>
        <dbReference type="ARBA" id="ARBA00049047"/>
    </source>
</evidence>
<evidence type="ECO:0000313" key="11">
    <source>
        <dbReference type="Proteomes" id="UP000294743"/>
    </source>
</evidence>
<accession>A0A4R8ABH9</accession>
<feature type="active site" description="Proton acceptor" evidence="8">
    <location>
        <position position="55"/>
    </location>
</feature>
<evidence type="ECO:0000256" key="6">
    <source>
        <dbReference type="ARBA" id="ARBA00023239"/>
    </source>
</evidence>
<keyword evidence="3 8" id="KW-0028">Amino-acid biosynthesis</keyword>
<dbReference type="InterPro" id="IPR013785">
    <property type="entry name" value="Aldolase_TIM"/>
</dbReference>
<dbReference type="UniPathway" id="UPA00035">
    <property type="reaction ID" value="UER00044"/>
</dbReference>
<comment type="function">
    <text evidence="8">The alpha subunit is responsible for the aldol cleavage of indoleglycerol phosphate to indole and glyceraldehyde 3-phosphate.</text>
</comment>
<evidence type="ECO:0000256" key="1">
    <source>
        <dbReference type="ARBA" id="ARBA00004733"/>
    </source>
</evidence>
<comment type="pathway">
    <text evidence="1 8">Amino-acid biosynthesis; L-tryptophan biosynthesis; L-tryptophan from chorismate: step 5/5.</text>
</comment>
<dbReference type="HAMAP" id="MF_00131">
    <property type="entry name" value="Trp_synth_alpha"/>
    <property type="match status" value="1"/>
</dbReference>
<comment type="catalytic activity">
    <reaction evidence="7 8">
        <text>(1S,2R)-1-C-(indol-3-yl)glycerol 3-phosphate + L-serine = D-glyceraldehyde 3-phosphate + L-tryptophan + H2O</text>
        <dbReference type="Rhea" id="RHEA:10532"/>
        <dbReference type="ChEBI" id="CHEBI:15377"/>
        <dbReference type="ChEBI" id="CHEBI:33384"/>
        <dbReference type="ChEBI" id="CHEBI:57912"/>
        <dbReference type="ChEBI" id="CHEBI:58866"/>
        <dbReference type="ChEBI" id="CHEBI:59776"/>
        <dbReference type="EC" id="4.2.1.20"/>
    </reaction>
</comment>
<dbReference type="Pfam" id="PF00290">
    <property type="entry name" value="Trp_syntA"/>
    <property type="match status" value="1"/>
</dbReference>
<gene>
    <name evidence="8" type="primary">trpA</name>
    <name evidence="10" type="ORF">EDD63_10394</name>
</gene>
<dbReference type="GO" id="GO:0005829">
    <property type="term" value="C:cytosol"/>
    <property type="evidence" value="ECO:0007669"/>
    <property type="project" value="TreeGrafter"/>
</dbReference>
<dbReference type="InterPro" id="IPR011060">
    <property type="entry name" value="RibuloseP-bd_barrel"/>
</dbReference>
<dbReference type="InterPro" id="IPR002028">
    <property type="entry name" value="Trp_synthase_suA"/>
</dbReference>
<evidence type="ECO:0000256" key="5">
    <source>
        <dbReference type="ARBA" id="ARBA00023141"/>
    </source>
</evidence>
<evidence type="ECO:0000256" key="4">
    <source>
        <dbReference type="ARBA" id="ARBA00022822"/>
    </source>
</evidence>
<keyword evidence="4 8" id="KW-0822">Tryptophan biosynthesis</keyword>
<comment type="subunit">
    <text evidence="2 8">Tetramer of two alpha and two beta chains.</text>
</comment>
<dbReference type="Gene3D" id="3.20.20.70">
    <property type="entry name" value="Aldolase class I"/>
    <property type="match status" value="1"/>
</dbReference>
<dbReference type="CDD" id="cd04724">
    <property type="entry name" value="Tryptophan_synthase_alpha"/>
    <property type="match status" value="1"/>
</dbReference>
<evidence type="ECO:0000313" key="10">
    <source>
        <dbReference type="EMBL" id="TDW25807.1"/>
    </source>
</evidence>
<dbReference type="SUPFAM" id="SSF51366">
    <property type="entry name" value="Ribulose-phoshate binding barrel"/>
    <property type="match status" value="1"/>
</dbReference>
<organism evidence="10 11">
    <name type="scientific">Breznakia blatticola</name>
    <dbReference type="NCBI Taxonomy" id="1754012"/>
    <lineage>
        <taxon>Bacteria</taxon>
        <taxon>Bacillati</taxon>
        <taxon>Bacillota</taxon>
        <taxon>Erysipelotrichia</taxon>
        <taxon>Erysipelotrichales</taxon>
        <taxon>Erysipelotrichaceae</taxon>
        <taxon>Breznakia</taxon>
    </lineage>
</organism>
<keyword evidence="5 8" id="KW-0057">Aromatic amino acid biosynthesis</keyword>
<evidence type="ECO:0000256" key="9">
    <source>
        <dbReference type="RuleBase" id="RU003662"/>
    </source>
</evidence>
<evidence type="ECO:0000256" key="3">
    <source>
        <dbReference type="ARBA" id="ARBA00022605"/>
    </source>
</evidence>
<comment type="similarity">
    <text evidence="8 9">Belongs to the TrpA family.</text>
</comment>
<protein>
    <recommendedName>
        <fullName evidence="8">Tryptophan synthase alpha chain</fullName>
        <ecNumber evidence="8">4.2.1.20</ecNumber>
    </recommendedName>
</protein>
<dbReference type="EMBL" id="SODD01000003">
    <property type="protein sequence ID" value="TDW25807.1"/>
    <property type="molecule type" value="Genomic_DNA"/>
</dbReference>
<dbReference type="GO" id="GO:0004834">
    <property type="term" value="F:tryptophan synthase activity"/>
    <property type="evidence" value="ECO:0007669"/>
    <property type="project" value="UniProtKB-UniRule"/>
</dbReference>
<evidence type="ECO:0000256" key="2">
    <source>
        <dbReference type="ARBA" id="ARBA00011270"/>
    </source>
</evidence>
<dbReference type="EC" id="4.2.1.20" evidence="8"/>
<reference evidence="10 11" key="1">
    <citation type="submission" date="2019-03" db="EMBL/GenBank/DDBJ databases">
        <title>Genomic Encyclopedia of Type Strains, Phase IV (KMG-IV): sequencing the most valuable type-strain genomes for metagenomic binning, comparative biology and taxonomic classification.</title>
        <authorList>
            <person name="Goeker M."/>
        </authorList>
    </citation>
    <scope>NUCLEOTIDE SEQUENCE [LARGE SCALE GENOMIC DNA]</scope>
    <source>
        <strain evidence="10 11">DSM 28867</strain>
    </source>
</reference>
<dbReference type="NCBIfam" id="TIGR00262">
    <property type="entry name" value="trpA"/>
    <property type="match status" value="1"/>
</dbReference>
<dbReference type="AlphaFoldDB" id="A0A4R8ABH9"/>
<proteinExistence type="inferred from homology"/>